<gene>
    <name evidence="3" type="ORF">H3H36_20660</name>
</gene>
<keyword evidence="4" id="KW-1185">Reference proteome</keyword>
<comment type="similarity">
    <text evidence="1">Belongs to the CapA family.</text>
</comment>
<dbReference type="SMART" id="SM00854">
    <property type="entry name" value="PGA_cap"/>
    <property type="match status" value="1"/>
</dbReference>
<dbReference type="Pfam" id="PF09587">
    <property type="entry name" value="PGA_cap"/>
    <property type="match status" value="1"/>
</dbReference>
<feature type="domain" description="Capsule synthesis protein CapA" evidence="2">
    <location>
        <begin position="11"/>
        <end position="293"/>
    </location>
</feature>
<dbReference type="AlphaFoldDB" id="A0A7W2EKU8"/>
<proteinExistence type="inferred from homology"/>
<evidence type="ECO:0000313" key="4">
    <source>
        <dbReference type="Proteomes" id="UP000566711"/>
    </source>
</evidence>
<dbReference type="PANTHER" id="PTHR33393">
    <property type="entry name" value="POLYGLUTAMINE SYNTHESIS ACCESSORY PROTEIN RV0574C-RELATED"/>
    <property type="match status" value="1"/>
</dbReference>
<dbReference type="EMBL" id="JACEZS010000021">
    <property type="protein sequence ID" value="MBA5607770.1"/>
    <property type="molecule type" value="Genomic_DNA"/>
</dbReference>
<dbReference type="RefSeq" id="WP_182219974.1">
    <property type="nucleotide sequence ID" value="NZ_JACEZS010000021.1"/>
</dbReference>
<name>A0A7W2EKU8_9BURK</name>
<dbReference type="CDD" id="cd07381">
    <property type="entry name" value="MPP_CapA"/>
    <property type="match status" value="1"/>
</dbReference>
<dbReference type="InterPro" id="IPR029052">
    <property type="entry name" value="Metallo-depent_PP-like"/>
</dbReference>
<dbReference type="PANTHER" id="PTHR33393:SF11">
    <property type="entry name" value="POLYGLUTAMINE SYNTHESIS ACCESSORY PROTEIN RV0574C-RELATED"/>
    <property type="match status" value="1"/>
</dbReference>
<sequence>MQTDLHAPGITLFLCGDVMTGRGIDQILPHPGKPQLFESCVRSALVYVELARESSGSVPQPVDFPYIWGNALDALRRAAPDVRIINLETAITASEQAWPGKGIHYRMHPANLPCISAAGIDCCVLANNHVLDWGYQGLKETLESLHRAGIATAGAGRDATAAAAPAQLAVPGKGRVLVFAWATEDSGVPPEWGAGTSRPGVNFLAGLTARSLKTIARQVAAVKRAGDLVVASLHWGANWGFDVSAQQRSFAHGLIESAAVDVVHGHSSHHVKGIEVYRGKPILYGCGDFLNDYEGIGGHAQCRGDLALMYFPTLAQGRLTRLAMSATQTRHFRANYAPEPGVRWLMETLNREGRPFGVQVARQGQHDLLLEVSGAGT</sequence>
<reference evidence="3 4" key="1">
    <citation type="submission" date="2020-07" db="EMBL/GenBank/DDBJ databases">
        <title>Novel species isolated from subtropical streams in China.</title>
        <authorList>
            <person name="Lu H."/>
        </authorList>
    </citation>
    <scope>NUCLEOTIDE SEQUENCE [LARGE SCALE GENOMIC DNA]</scope>
    <source>
        <strain evidence="3 4">FT3S</strain>
    </source>
</reference>
<dbReference type="SUPFAM" id="SSF56300">
    <property type="entry name" value="Metallo-dependent phosphatases"/>
    <property type="match status" value="1"/>
</dbReference>
<protein>
    <submittedName>
        <fullName evidence="3">CapA family protein</fullName>
    </submittedName>
</protein>
<organism evidence="3 4">
    <name type="scientific">Rugamonas fusca</name>
    <dbReference type="NCBI Taxonomy" id="2758568"/>
    <lineage>
        <taxon>Bacteria</taxon>
        <taxon>Pseudomonadati</taxon>
        <taxon>Pseudomonadota</taxon>
        <taxon>Betaproteobacteria</taxon>
        <taxon>Burkholderiales</taxon>
        <taxon>Oxalobacteraceae</taxon>
        <taxon>Telluria group</taxon>
        <taxon>Rugamonas</taxon>
    </lineage>
</organism>
<evidence type="ECO:0000256" key="1">
    <source>
        <dbReference type="ARBA" id="ARBA00005662"/>
    </source>
</evidence>
<dbReference type="InterPro" id="IPR052169">
    <property type="entry name" value="CW_Biosynth-Accessory"/>
</dbReference>
<dbReference type="InterPro" id="IPR019079">
    <property type="entry name" value="Capsule_synth_CapA"/>
</dbReference>
<comment type="caution">
    <text evidence="3">The sequence shown here is derived from an EMBL/GenBank/DDBJ whole genome shotgun (WGS) entry which is preliminary data.</text>
</comment>
<accession>A0A7W2EKU8</accession>
<evidence type="ECO:0000259" key="2">
    <source>
        <dbReference type="SMART" id="SM00854"/>
    </source>
</evidence>
<dbReference type="Proteomes" id="UP000566711">
    <property type="component" value="Unassembled WGS sequence"/>
</dbReference>
<dbReference type="Gene3D" id="3.60.21.10">
    <property type="match status" value="1"/>
</dbReference>
<evidence type="ECO:0000313" key="3">
    <source>
        <dbReference type="EMBL" id="MBA5607770.1"/>
    </source>
</evidence>